<name>A0A8E0RS46_9TREM</name>
<dbReference type="Proteomes" id="UP000728185">
    <property type="component" value="Unassembled WGS sequence"/>
</dbReference>
<dbReference type="AlphaFoldDB" id="A0A8E0RS46"/>
<gene>
    <name evidence="1" type="ORF">FBUS_09670</name>
</gene>
<sequence>LVFTLSICNLPNFYRLTRRVPRLQLLRLRLQFPCVAYYPRLMSEQIVRLLWLLFTITRYLFSSDMLLILKPTEAHDRADKFFLFCSLE</sequence>
<protein>
    <submittedName>
        <fullName evidence="1">Uncharacterized protein</fullName>
    </submittedName>
</protein>
<proteinExistence type="predicted"/>
<comment type="caution">
    <text evidence="1">The sequence shown here is derived from an EMBL/GenBank/DDBJ whole genome shotgun (WGS) entry which is preliminary data.</text>
</comment>
<evidence type="ECO:0000313" key="1">
    <source>
        <dbReference type="EMBL" id="KAA0186618.1"/>
    </source>
</evidence>
<accession>A0A8E0RS46</accession>
<keyword evidence="2" id="KW-1185">Reference proteome</keyword>
<organism evidence="1 2">
    <name type="scientific">Fasciolopsis buskii</name>
    <dbReference type="NCBI Taxonomy" id="27845"/>
    <lineage>
        <taxon>Eukaryota</taxon>
        <taxon>Metazoa</taxon>
        <taxon>Spiralia</taxon>
        <taxon>Lophotrochozoa</taxon>
        <taxon>Platyhelminthes</taxon>
        <taxon>Trematoda</taxon>
        <taxon>Digenea</taxon>
        <taxon>Plagiorchiida</taxon>
        <taxon>Echinostomata</taxon>
        <taxon>Echinostomatoidea</taxon>
        <taxon>Fasciolidae</taxon>
        <taxon>Fasciolopsis</taxon>
    </lineage>
</organism>
<feature type="non-terminal residue" evidence="1">
    <location>
        <position position="1"/>
    </location>
</feature>
<evidence type="ECO:0000313" key="2">
    <source>
        <dbReference type="Proteomes" id="UP000728185"/>
    </source>
</evidence>
<reference evidence="1" key="1">
    <citation type="submission" date="2019-05" db="EMBL/GenBank/DDBJ databases">
        <title>Annotation for the trematode Fasciolopsis buski.</title>
        <authorList>
            <person name="Choi Y.-J."/>
        </authorList>
    </citation>
    <scope>NUCLEOTIDE SEQUENCE</scope>
    <source>
        <strain evidence="1">HT</strain>
        <tissue evidence="1">Whole worm</tissue>
    </source>
</reference>
<dbReference type="EMBL" id="LUCM01009645">
    <property type="protein sequence ID" value="KAA0186618.1"/>
    <property type="molecule type" value="Genomic_DNA"/>
</dbReference>